<reference evidence="1" key="1">
    <citation type="journal article" date="2014" name="Int. J. Syst. Evol. Microbiol.">
        <title>Complete genome sequence of Corynebacterium casei LMG S-19264T (=DSM 44701T), isolated from a smear-ripened cheese.</title>
        <authorList>
            <consortium name="US DOE Joint Genome Institute (JGI-PGF)"/>
            <person name="Walter F."/>
            <person name="Albersmeier A."/>
            <person name="Kalinowski J."/>
            <person name="Ruckert C."/>
        </authorList>
    </citation>
    <scope>NUCLEOTIDE SEQUENCE</scope>
    <source>
        <strain evidence="1">CGMCC 1.3617</strain>
    </source>
</reference>
<name>A0A917L3G3_9PROT</name>
<evidence type="ECO:0000313" key="2">
    <source>
        <dbReference type="Proteomes" id="UP000661507"/>
    </source>
</evidence>
<sequence length="130" mass="14649">MLRQEDTMSAVKIEEYQAINDTVQHYLDGGRTGRGELMKPAFHADATIYGYVGPDLFAGPIQGLFDWNDRNGAAKDVVVNVTVLQVVETVAVVRVEADNWTGQRYTDFLTLLKVDGRWKIMQKVFHHHAA</sequence>
<dbReference type="Proteomes" id="UP000661507">
    <property type="component" value="Unassembled WGS sequence"/>
</dbReference>
<accession>A0A917L3G3</accession>
<comment type="caution">
    <text evidence="1">The sequence shown here is derived from an EMBL/GenBank/DDBJ whole genome shotgun (WGS) entry which is preliminary data.</text>
</comment>
<reference evidence="1" key="2">
    <citation type="submission" date="2020-09" db="EMBL/GenBank/DDBJ databases">
        <authorList>
            <person name="Sun Q."/>
            <person name="Zhou Y."/>
        </authorList>
    </citation>
    <scope>NUCLEOTIDE SEQUENCE</scope>
    <source>
        <strain evidence="1">CGMCC 1.3617</strain>
    </source>
</reference>
<keyword evidence="2" id="KW-1185">Reference proteome</keyword>
<evidence type="ECO:0000313" key="1">
    <source>
        <dbReference type="EMBL" id="GGJ42518.1"/>
    </source>
</evidence>
<dbReference type="EMBL" id="BMKW01000023">
    <property type="protein sequence ID" value="GGJ42518.1"/>
    <property type="molecule type" value="Genomic_DNA"/>
</dbReference>
<dbReference type="InterPro" id="IPR039437">
    <property type="entry name" value="FrzH/put_lumazine-bd"/>
</dbReference>
<dbReference type="Gene3D" id="3.10.450.50">
    <property type="match status" value="1"/>
</dbReference>
<protein>
    <recommendedName>
        <fullName evidence="3">Nuclear transport factor 2 family protein</fullName>
    </recommendedName>
</protein>
<dbReference type="InterPro" id="IPR032710">
    <property type="entry name" value="NTF2-like_dom_sf"/>
</dbReference>
<proteinExistence type="predicted"/>
<dbReference type="Pfam" id="PF12893">
    <property type="entry name" value="Lumazine_bd_2"/>
    <property type="match status" value="1"/>
</dbReference>
<dbReference type="SUPFAM" id="SSF54427">
    <property type="entry name" value="NTF2-like"/>
    <property type="match status" value="1"/>
</dbReference>
<dbReference type="AlphaFoldDB" id="A0A917L3G3"/>
<organism evidence="1 2">
    <name type="scientific">Neoroseomonas lacus</name>
    <dbReference type="NCBI Taxonomy" id="287609"/>
    <lineage>
        <taxon>Bacteria</taxon>
        <taxon>Pseudomonadati</taxon>
        <taxon>Pseudomonadota</taxon>
        <taxon>Alphaproteobacteria</taxon>
        <taxon>Acetobacterales</taxon>
        <taxon>Acetobacteraceae</taxon>
        <taxon>Neoroseomonas</taxon>
    </lineage>
</organism>
<evidence type="ECO:0008006" key="3">
    <source>
        <dbReference type="Google" id="ProtNLM"/>
    </source>
</evidence>
<gene>
    <name evidence="1" type="ORF">GCM10011320_57730</name>
</gene>